<comment type="caution">
    <text evidence="1">The sequence shown here is derived from an EMBL/GenBank/DDBJ whole genome shotgun (WGS) entry which is preliminary data.</text>
</comment>
<dbReference type="EMBL" id="JACLYZ010000058">
    <property type="protein sequence ID" value="MBM6736368.1"/>
    <property type="molecule type" value="Genomic_DNA"/>
</dbReference>
<sequence length="158" mass="17903">MILLFSAVSGRRRTVGRSPGGCFPSSLTARRSVCRCKGRAFWTEEQKNINNKFIRSGFPAALEVWAVHWILPMQMLQNSYGLFVRFPNKSFLCRNIHTFMQGRETENGFYHCSDEFYSPAEGFSPSGKIFSSLEDALSVVGWRIFFVQATVQSGLKAI</sequence>
<name>A0ABS2E425_9BACT</name>
<gene>
    <name evidence="1" type="ORF">H7U35_14315</name>
</gene>
<proteinExistence type="predicted"/>
<protein>
    <submittedName>
        <fullName evidence="1">Uncharacterized protein</fullName>
    </submittedName>
</protein>
<evidence type="ECO:0000313" key="2">
    <source>
        <dbReference type="Proteomes" id="UP000766986"/>
    </source>
</evidence>
<accession>A0ABS2E425</accession>
<organism evidence="1 2">
    <name type="scientific">Mediterranea massiliensis</name>
    <dbReference type="NCBI Taxonomy" id="1841865"/>
    <lineage>
        <taxon>Bacteria</taxon>
        <taxon>Pseudomonadati</taxon>
        <taxon>Bacteroidota</taxon>
        <taxon>Bacteroidia</taxon>
        <taxon>Bacteroidales</taxon>
        <taxon>Bacteroidaceae</taxon>
        <taxon>Mediterranea</taxon>
    </lineage>
</organism>
<keyword evidence="2" id="KW-1185">Reference proteome</keyword>
<dbReference type="RefSeq" id="WP_205096527.1">
    <property type="nucleotide sequence ID" value="NZ_JACLYZ010000058.1"/>
</dbReference>
<evidence type="ECO:0000313" key="1">
    <source>
        <dbReference type="EMBL" id="MBM6736368.1"/>
    </source>
</evidence>
<dbReference type="Proteomes" id="UP000766986">
    <property type="component" value="Unassembled WGS sequence"/>
</dbReference>
<reference evidence="1 2" key="1">
    <citation type="journal article" date="2021" name="Sci. Rep.">
        <title>The distribution of antibiotic resistance genes in chicken gut microbiota commensals.</title>
        <authorList>
            <person name="Juricova H."/>
            <person name="Matiasovicova J."/>
            <person name="Kubasova T."/>
            <person name="Cejkova D."/>
            <person name="Rychlik I."/>
        </authorList>
    </citation>
    <scope>NUCLEOTIDE SEQUENCE [LARGE SCALE GENOMIC DNA]</scope>
    <source>
        <strain evidence="1 2">An772</strain>
    </source>
</reference>